<comment type="subcellular location">
    <subcellularLocation>
        <location evidence="1">Secreted</location>
    </subcellularLocation>
</comment>
<dbReference type="PaxDb" id="3218-PP1S136_222V6.1"/>
<dbReference type="InterPro" id="IPR010264">
    <property type="entry name" value="Self-incomp_S1"/>
</dbReference>
<comment type="similarity">
    <text evidence="2">Belongs to the plant self-incompatibility (S1) protein family.</text>
</comment>
<protein>
    <recommendedName>
        <fullName evidence="10">S-protein homolog</fullName>
    </recommendedName>
</protein>
<organism evidence="7">
    <name type="scientific">Physcomitrium patens</name>
    <name type="common">Spreading-leaved earth moss</name>
    <name type="synonym">Physcomitrella patens</name>
    <dbReference type="NCBI Taxonomy" id="3218"/>
    <lineage>
        <taxon>Eukaryota</taxon>
        <taxon>Viridiplantae</taxon>
        <taxon>Streptophyta</taxon>
        <taxon>Embryophyta</taxon>
        <taxon>Bryophyta</taxon>
        <taxon>Bryophytina</taxon>
        <taxon>Bryopsida</taxon>
        <taxon>Funariidae</taxon>
        <taxon>Funariales</taxon>
        <taxon>Funariaceae</taxon>
        <taxon>Physcomitrium</taxon>
    </lineage>
</organism>
<evidence type="ECO:0000256" key="1">
    <source>
        <dbReference type="ARBA" id="ARBA00004613"/>
    </source>
</evidence>
<dbReference type="Gramene" id="Pp3c7_2260V3.1">
    <property type="protein sequence ID" value="Pp3c7_2260V3.1"/>
    <property type="gene ID" value="Pp3c7_2260"/>
</dbReference>
<evidence type="ECO:0000313" key="9">
    <source>
        <dbReference type="Proteomes" id="UP000006727"/>
    </source>
</evidence>
<proteinExistence type="inferred from homology"/>
<evidence type="ECO:0000256" key="2">
    <source>
        <dbReference type="ARBA" id="ARBA00005581"/>
    </source>
</evidence>
<dbReference type="GeneID" id="112284795"/>
<keyword evidence="9" id="KW-1185">Reference proteome</keyword>
<feature type="chain" id="PRO_5044576416" description="S-protein homolog" evidence="6">
    <location>
        <begin position="27"/>
        <end position="150"/>
    </location>
</feature>
<evidence type="ECO:0000313" key="8">
    <source>
        <dbReference type="EnsemblPlants" id="Pp3c7_2260V3.1"/>
    </source>
</evidence>
<keyword evidence="4" id="KW-0964">Secreted</keyword>
<dbReference type="EMBL" id="ABEU02000007">
    <property type="protein sequence ID" value="PNR50604.1"/>
    <property type="molecule type" value="Genomic_DNA"/>
</dbReference>
<reference evidence="7 9" key="1">
    <citation type="journal article" date="2008" name="Science">
        <title>The Physcomitrella genome reveals evolutionary insights into the conquest of land by plants.</title>
        <authorList>
            <person name="Rensing S."/>
            <person name="Lang D."/>
            <person name="Zimmer A."/>
            <person name="Terry A."/>
            <person name="Salamov A."/>
            <person name="Shapiro H."/>
            <person name="Nishiyama T."/>
            <person name="Perroud P.-F."/>
            <person name="Lindquist E."/>
            <person name="Kamisugi Y."/>
            <person name="Tanahashi T."/>
            <person name="Sakakibara K."/>
            <person name="Fujita T."/>
            <person name="Oishi K."/>
            <person name="Shin-I T."/>
            <person name="Kuroki Y."/>
            <person name="Toyoda A."/>
            <person name="Suzuki Y."/>
            <person name="Hashimoto A."/>
            <person name="Yamaguchi K."/>
            <person name="Sugano A."/>
            <person name="Kohara Y."/>
            <person name="Fujiyama A."/>
            <person name="Anterola A."/>
            <person name="Aoki S."/>
            <person name="Ashton N."/>
            <person name="Barbazuk W.B."/>
            <person name="Barker E."/>
            <person name="Bennetzen J."/>
            <person name="Bezanilla M."/>
            <person name="Blankenship R."/>
            <person name="Cho S.H."/>
            <person name="Dutcher S."/>
            <person name="Estelle M."/>
            <person name="Fawcett J.A."/>
            <person name="Gundlach H."/>
            <person name="Hanada K."/>
            <person name="Heyl A."/>
            <person name="Hicks K.A."/>
            <person name="Hugh J."/>
            <person name="Lohr M."/>
            <person name="Mayer K."/>
            <person name="Melkozernov A."/>
            <person name="Murata T."/>
            <person name="Nelson D."/>
            <person name="Pils B."/>
            <person name="Prigge M."/>
            <person name="Reiss B."/>
            <person name="Renner T."/>
            <person name="Rombauts S."/>
            <person name="Rushton P."/>
            <person name="Sanderfoot A."/>
            <person name="Schween G."/>
            <person name="Shiu S.-H."/>
            <person name="Stueber K."/>
            <person name="Theodoulou F.L."/>
            <person name="Tu H."/>
            <person name="Van de Peer Y."/>
            <person name="Verrier P.J."/>
            <person name="Waters E."/>
            <person name="Wood A."/>
            <person name="Yang L."/>
            <person name="Cove D."/>
            <person name="Cuming A."/>
            <person name="Hasebe M."/>
            <person name="Lucas S."/>
            <person name="Mishler D.B."/>
            <person name="Reski R."/>
            <person name="Grigoriev I."/>
            <person name="Quatrano R.S."/>
            <person name="Boore J.L."/>
        </authorList>
    </citation>
    <scope>NUCLEOTIDE SEQUENCE [LARGE SCALE GENOMIC DNA]</scope>
    <source>
        <strain evidence="8 9">cv. Gransden 2004</strain>
    </source>
</reference>
<reference evidence="7 9" key="2">
    <citation type="journal article" date="2018" name="Plant J.">
        <title>The Physcomitrella patens chromosome-scale assembly reveals moss genome structure and evolution.</title>
        <authorList>
            <person name="Lang D."/>
            <person name="Ullrich K.K."/>
            <person name="Murat F."/>
            <person name="Fuchs J."/>
            <person name="Jenkins J."/>
            <person name="Haas F.B."/>
            <person name="Piednoel M."/>
            <person name="Gundlach H."/>
            <person name="Van Bel M."/>
            <person name="Meyberg R."/>
            <person name="Vives C."/>
            <person name="Morata J."/>
            <person name="Symeonidi A."/>
            <person name="Hiss M."/>
            <person name="Muchero W."/>
            <person name="Kamisugi Y."/>
            <person name="Saleh O."/>
            <person name="Blanc G."/>
            <person name="Decker E.L."/>
            <person name="van Gessel N."/>
            <person name="Grimwood J."/>
            <person name="Hayes R.D."/>
            <person name="Graham S.W."/>
            <person name="Gunter L.E."/>
            <person name="McDaniel S.F."/>
            <person name="Hoernstein S.N.W."/>
            <person name="Larsson A."/>
            <person name="Li F.W."/>
            <person name="Perroud P.F."/>
            <person name="Phillips J."/>
            <person name="Ranjan P."/>
            <person name="Rokshar D.S."/>
            <person name="Rothfels C.J."/>
            <person name="Schneider L."/>
            <person name="Shu S."/>
            <person name="Stevenson D.W."/>
            <person name="Thummler F."/>
            <person name="Tillich M."/>
            <person name="Villarreal Aguilar J.C."/>
            <person name="Widiez T."/>
            <person name="Wong G.K."/>
            <person name="Wymore A."/>
            <person name="Zhang Y."/>
            <person name="Zimmer A.D."/>
            <person name="Quatrano R.S."/>
            <person name="Mayer K.F.X."/>
            <person name="Goodstein D."/>
            <person name="Casacuberta J.M."/>
            <person name="Vandepoele K."/>
            <person name="Reski R."/>
            <person name="Cuming A.C."/>
            <person name="Tuskan G.A."/>
            <person name="Maumus F."/>
            <person name="Salse J."/>
            <person name="Schmutz J."/>
            <person name="Rensing S.A."/>
        </authorList>
    </citation>
    <scope>NUCLEOTIDE SEQUENCE [LARGE SCALE GENOMIC DNA]</scope>
    <source>
        <strain evidence="8 9">cv. Gransden 2004</strain>
    </source>
</reference>
<evidence type="ECO:0000256" key="4">
    <source>
        <dbReference type="ARBA" id="ARBA00022525"/>
    </source>
</evidence>
<evidence type="ECO:0008006" key="10">
    <source>
        <dbReference type="Google" id="ProtNLM"/>
    </source>
</evidence>
<dbReference type="RefSeq" id="XP_024380802.1">
    <property type="nucleotide sequence ID" value="XM_024525034.2"/>
</dbReference>
<name>A0A2K1KA03_PHYPA</name>
<dbReference type="GO" id="GO:0060320">
    <property type="term" value="P:rejection of self pollen"/>
    <property type="evidence" value="ECO:0007669"/>
    <property type="project" value="UniProtKB-KW"/>
</dbReference>
<evidence type="ECO:0000313" key="7">
    <source>
        <dbReference type="EMBL" id="PNR50604.1"/>
    </source>
</evidence>
<reference evidence="8" key="3">
    <citation type="submission" date="2020-12" db="UniProtKB">
        <authorList>
            <consortium name="EnsemblPlants"/>
        </authorList>
    </citation>
    <scope>IDENTIFICATION</scope>
</reference>
<evidence type="ECO:0000256" key="3">
    <source>
        <dbReference type="ARBA" id="ARBA00022471"/>
    </source>
</evidence>
<dbReference type="EnsemblPlants" id="Pp3c7_2260V3.1">
    <property type="protein sequence ID" value="Pp3c7_2260V3.1"/>
    <property type="gene ID" value="Pp3c7_2260"/>
</dbReference>
<evidence type="ECO:0000256" key="5">
    <source>
        <dbReference type="ARBA" id="ARBA00022729"/>
    </source>
</evidence>
<dbReference type="AlphaFoldDB" id="A0A2K1KA03"/>
<dbReference type="GO" id="GO:0005576">
    <property type="term" value="C:extracellular region"/>
    <property type="evidence" value="ECO:0007669"/>
    <property type="project" value="UniProtKB-SubCell"/>
</dbReference>
<feature type="signal peptide" evidence="6">
    <location>
        <begin position="1"/>
        <end position="26"/>
    </location>
</feature>
<keyword evidence="5 6" id="KW-0732">Signal</keyword>
<keyword evidence="3" id="KW-0713">Self-incompatibility</keyword>
<evidence type="ECO:0000256" key="6">
    <source>
        <dbReference type="SAM" id="SignalP"/>
    </source>
</evidence>
<gene>
    <name evidence="8" type="primary">LOC112284795</name>
    <name evidence="7" type="ORF">PHYPA_009790</name>
</gene>
<sequence>MDLKLGALLSVTLAALMISGPLLVNAQASVELVNLIGDPVTTTCVADNANRPSVTIAPMGTEFWEFNGDMLSLGWTCHFEWSDSSDCAAGPTCKLHTQDVKVWQGVMGHRKLVGAIALTPCASCIWQIKFDGFYRADKKDMAYSFVVGWN</sequence>
<dbReference type="Proteomes" id="UP000006727">
    <property type="component" value="Chromosome 7"/>
</dbReference>
<accession>A0A2K1KA03</accession>
<dbReference type="OrthoDB" id="1894514at2759"/>
<dbReference type="Pfam" id="PF05938">
    <property type="entry name" value="Self-incomp_S1"/>
    <property type="match status" value="1"/>
</dbReference>